<dbReference type="EMBL" id="BATJ01000012">
    <property type="protein sequence ID" value="GAD68312.1"/>
    <property type="molecule type" value="Genomic_DNA"/>
</dbReference>
<feature type="coiled-coil region" evidence="1">
    <location>
        <begin position="119"/>
        <end position="153"/>
    </location>
</feature>
<accession>U3A4S3</accession>
<dbReference type="InterPro" id="IPR013229">
    <property type="entry name" value="PEGA"/>
</dbReference>
<organism evidence="4 5">
    <name type="scientific">Vibrio proteolyticus NBRC 13287</name>
    <dbReference type="NCBI Taxonomy" id="1219065"/>
    <lineage>
        <taxon>Bacteria</taxon>
        <taxon>Pseudomonadati</taxon>
        <taxon>Pseudomonadota</taxon>
        <taxon>Gammaproteobacteria</taxon>
        <taxon>Vibrionales</taxon>
        <taxon>Vibrionaceae</taxon>
        <taxon>Vibrio</taxon>
    </lineage>
</organism>
<dbReference type="RefSeq" id="WP_021706283.1">
    <property type="nucleotide sequence ID" value="NZ_BATJ01000012.1"/>
</dbReference>
<keyword evidence="1" id="KW-0175">Coiled coil</keyword>
<evidence type="ECO:0000313" key="5">
    <source>
        <dbReference type="Proteomes" id="UP000016570"/>
    </source>
</evidence>
<dbReference type="Pfam" id="PF08308">
    <property type="entry name" value="PEGA"/>
    <property type="match status" value="1"/>
</dbReference>
<feature type="coiled-coil region" evidence="1">
    <location>
        <begin position="48"/>
        <end position="82"/>
    </location>
</feature>
<evidence type="ECO:0000313" key="4">
    <source>
        <dbReference type="EMBL" id="GAD68312.1"/>
    </source>
</evidence>
<proteinExistence type="predicted"/>
<feature type="chain" id="PRO_5004637491" description="PEGA domain-containing protein" evidence="2">
    <location>
        <begin position="25"/>
        <end position="369"/>
    </location>
</feature>
<sequence>MRTRRIPALLLALSPLWVSPSILAQDSAPNVDAVSAIDGQLTDKQSQIDSVTAELSTQSNHLQQLKNEQSALAREGQQLASELTLAKSTLDKQYAKMLEDPETELTSFQSKYKQSWAALNDNQAAQQEKQQAIADAETQLSQIQQKQTRLKGEFSVLKEQRITARVNRLAQELRQQEVVTTAYTTTCSVSMTLGECANQGQYLTKQQAVNSFSSKLIDHLTEAPLARQNLKGVQLNIHIQESQLLSSGFKGNDQYATEMQVQLQAKPDRSAACTLLGVDERYCVQQGSVPSGVDKQDKKWANVTFRSNQFNDQVTINGIGYGSTPIEVVLPSGQHKVSVTKEGYKPYNRVITIHGNDTVWVTLAPNTPS</sequence>
<name>U3A4S3_VIBPR</name>
<evidence type="ECO:0000259" key="3">
    <source>
        <dbReference type="Pfam" id="PF08308"/>
    </source>
</evidence>
<keyword evidence="2" id="KW-0732">Signal</keyword>
<gene>
    <name evidence="4" type="ORF">VPR01S_12_01210</name>
</gene>
<evidence type="ECO:0000256" key="1">
    <source>
        <dbReference type="SAM" id="Coils"/>
    </source>
</evidence>
<feature type="domain" description="PEGA" evidence="3">
    <location>
        <begin position="300"/>
        <end position="364"/>
    </location>
</feature>
<protein>
    <recommendedName>
        <fullName evidence="3">PEGA domain-containing protein</fullName>
    </recommendedName>
</protein>
<evidence type="ECO:0000256" key="2">
    <source>
        <dbReference type="SAM" id="SignalP"/>
    </source>
</evidence>
<dbReference type="eggNOG" id="COG1196">
    <property type="taxonomic scope" value="Bacteria"/>
</dbReference>
<keyword evidence="5" id="KW-1185">Reference proteome</keyword>
<comment type="caution">
    <text evidence="4">The sequence shown here is derived from an EMBL/GenBank/DDBJ whole genome shotgun (WGS) entry which is preliminary data.</text>
</comment>
<dbReference type="AlphaFoldDB" id="U3A4S3"/>
<feature type="signal peptide" evidence="2">
    <location>
        <begin position="1"/>
        <end position="24"/>
    </location>
</feature>
<reference evidence="4 5" key="1">
    <citation type="submission" date="2013-09" db="EMBL/GenBank/DDBJ databases">
        <title>Whole genome shotgun sequence of Vibrio proteolyticus NBRC 13287.</title>
        <authorList>
            <person name="Isaki S."/>
            <person name="Hosoyama A."/>
            <person name="Numata M."/>
            <person name="Hashimoto M."/>
            <person name="Hosoyama Y."/>
            <person name="Tsuchikane K."/>
            <person name="Noguchi M."/>
            <person name="Hirakata S."/>
            <person name="Ichikawa N."/>
            <person name="Ohji S."/>
            <person name="Yamazoe A."/>
            <person name="Fujita N."/>
        </authorList>
    </citation>
    <scope>NUCLEOTIDE SEQUENCE [LARGE SCALE GENOMIC DNA]</scope>
    <source>
        <strain evidence="4 5">NBRC 13287</strain>
    </source>
</reference>
<dbReference type="STRING" id="1219065.VPR01S_12_01210"/>
<dbReference type="Proteomes" id="UP000016570">
    <property type="component" value="Unassembled WGS sequence"/>
</dbReference>